<evidence type="ECO:0000259" key="7">
    <source>
        <dbReference type="Pfam" id="PF00814"/>
    </source>
</evidence>
<organism evidence="8 9">
    <name type="scientific">Leucothrix arctica</name>
    <dbReference type="NCBI Taxonomy" id="1481894"/>
    <lineage>
        <taxon>Bacteria</taxon>
        <taxon>Pseudomonadati</taxon>
        <taxon>Pseudomonadota</taxon>
        <taxon>Gammaproteobacteria</taxon>
        <taxon>Thiotrichales</taxon>
        <taxon>Thiotrichaceae</taxon>
        <taxon>Leucothrix</taxon>
    </lineage>
</organism>
<dbReference type="EMBL" id="QGKL01000004">
    <property type="protein sequence ID" value="PWQ99612.1"/>
    <property type="molecule type" value="Genomic_DNA"/>
</dbReference>
<dbReference type="InterPro" id="IPR043129">
    <property type="entry name" value="ATPase_NBD"/>
</dbReference>
<gene>
    <name evidence="8" type="primary">tsaB</name>
    <name evidence="8" type="ORF">DKT75_00645</name>
</gene>
<dbReference type="GO" id="GO:0016740">
    <property type="term" value="F:transferase activity"/>
    <property type="evidence" value="ECO:0007669"/>
    <property type="project" value="UniProtKB-KW"/>
</dbReference>
<dbReference type="PANTHER" id="PTHR11735:SF11">
    <property type="entry name" value="TRNA THREONYLCARBAMOYLADENOSINE BIOSYNTHESIS PROTEIN TSAB"/>
    <property type="match status" value="1"/>
</dbReference>
<dbReference type="GO" id="GO:0002949">
    <property type="term" value="P:tRNA threonylcarbamoyladenosine modification"/>
    <property type="evidence" value="ECO:0007669"/>
    <property type="project" value="InterPro"/>
</dbReference>
<dbReference type="Proteomes" id="UP000245506">
    <property type="component" value="Unassembled WGS sequence"/>
</dbReference>
<protein>
    <recommendedName>
        <fullName evidence="3">tRNA threonylcarbamoyladenosine biosynthesis protein TsaB</fullName>
    </recommendedName>
    <alternativeName>
        <fullName evidence="6">t(6)A37 threonylcarbamoyladenosine biosynthesis protein TsaB</fullName>
    </alternativeName>
</protein>
<dbReference type="Pfam" id="PF00814">
    <property type="entry name" value="TsaD"/>
    <property type="match status" value="1"/>
</dbReference>
<dbReference type="OrthoDB" id="9809995at2"/>
<keyword evidence="9" id="KW-1185">Reference proteome</keyword>
<evidence type="ECO:0000256" key="2">
    <source>
        <dbReference type="ARBA" id="ARBA00010493"/>
    </source>
</evidence>
<feature type="domain" description="Gcp-like" evidence="7">
    <location>
        <begin position="28"/>
        <end position="151"/>
    </location>
</feature>
<dbReference type="Gene3D" id="3.30.420.40">
    <property type="match status" value="2"/>
</dbReference>
<comment type="similarity">
    <text evidence="2">Belongs to the KAE1 / TsaD family. TsaB subfamily.</text>
</comment>
<dbReference type="GO" id="GO:0005829">
    <property type="term" value="C:cytosol"/>
    <property type="evidence" value="ECO:0007669"/>
    <property type="project" value="TreeGrafter"/>
</dbReference>
<dbReference type="NCBIfam" id="TIGR03725">
    <property type="entry name" value="T6A_YeaZ"/>
    <property type="match status" value="1"/>
</dbReference>
<reference evidence="8 9" key="1">
    <citation type="submission" date="2018-05" db="EMBL/GenBank/DDBJ databases">
        <title>Leucothrix arctica sp. nov., isolated from Arctic seawater.</title>
        <authorList>
            <person name="Choi A."/>
            <person name="Baek K."/>
        </authorList>
    </citation>
    <scope>NUCLEOTIDE SEQUENCE [LARGE SCALE GENOMIC DNA]</scope>
    <source>
        <strain evidence="8 9">IMCC9719</strain>
    </source>
</reference>
<keyword evidence="5" id="KW-0819">tRNA processing</keyword>
<dbReference type="FunFam" id="3.30.420.40:FF:000097">
    <property type="entry name" value="tRNA threonylcarbamoyladenosine biosynthesis protein TsaB"/>
    <property type="match status" value="1"/>
</dbReference>
<dbReference type="RefSeq" id="WP_109821507.1">
    <property type="nucleotide sequence ID" value="NZ_QGKL01000004.1"/>
</dbReference>
<comment type="caution">
    <text evidence="8">The sequence shown here is derived from an EMBL/GenBank/DDBJ whole genome shotgun (WGS) entry which is preliminary data.</text>
</comment>
<dbReference type="InterPro" id="IPR022496">
    <property type="entry name" value="T6A_TsaB"/>
</dbReference>
<dbReference type="AlphaFoldDB" id="A0A317CTH5"/>
<accession>A0A317CTH5</accession>
<proteinExistence type="inferred from homology"/>
<dbReference type="SUPFAM" id="SSF53067">
    <property type="entry name" value="Actin-like ATPase domain"/>
    <property type="match status" value="2"/>
</dbReference>
<evidence type="ECO:0000256" key="1">
    <source>
        <dbReference type="ARBA" id="ARBA00004496"/>
    </source>
</evidence>
<dbReference type="CDD" id="cd24032">
    <property type="entry name" value="ASKHA_NBD_TsaB"/>
    <property type="match status" value="1"/>
</dbReference>
<keyword evidence="4" id="KW-0963">Cytoplasm</keyword>
<comment type="subcellular location">
    <subcellularLocation>
        <location evidence="1">Cytoplasm</location>
    </subcellularLocation>
</comment>
<evidence type="ECO:0000256" key="4">
    <source>
        <dbReference type="ARBA" id="ARBA00022490"/>
    </source>
</evidence>
<dbReference type="InterPro" id="IPR000905">
    <property type="entry name" value="Gcp-like_dom"/>
</dbReference>
<keyword evidence="8" id="KW-0808">Transferase</keyword>
<evidence type="ECO:0000313" key="9">
    <source>
        <dbReference type="Proteomes" id="UP000245506"/>
    </source>
</evidence>
<evidence type="ECO:0000256" key="5">
    <source>
        <dbReference type="ARBA" id="ARBA00022694"/>
    </source>
</evidence>
<name>A0A317CTH5_9GAMM</name>
<dbReference type="PANTHER" id="PTHR11735">
    <property type="entry name" value="TRNA N6-ADENOSINE THREONYLCARBAMOYLTRANSFERASE"/>
    <property type="match status" value="1"/>
</dbReference>
<evidence type="ECO:0000256" key="6">
    <source>
        <dbReference type="ARBA" id="ARBA00032446"/>
    </source>
</evidence>
<evidence type="ECO:0000313" key="8">
    <source>
        <dbReference type="EMBL" id="PWQ99612.1"/>
    </source>
</evidence>
<sequence length="232" mass="25182">MKILAIETATEACSAALYNDGEVTHRYELAPRKHTQLILPMLDEVLNESDVSKSELDAIAFGRGPGAFTGLRIAVGIAQGLALSLDKPLIAISTLAAMAQQILETQNVTNTQMIPAIDARMSEVYWGHYANREGEAVLTSEEQVSIPELLLQQQVPSLIFGSGWEAYHAEFLAQPADWVAGSTNDVFPSAEHIATLASYAWQRGELIDAADAEPTYLRNNVAKKKADQGSKN</sequence>
<evidence type="ECO:0000256" key="3">
    <source>
        <dbReference type="ARBA" id="ARBA00019012"/>
    </source>
</evidence>